<comment type="caution">
    <text evidence="4">The sequence shown here is derived from an EMBL/GenBank/DDBJ whole genome shotgun (WGS) entry which is preliminary data.</text>
</comment>
<dbReference type="EMBL" id="JAYLLH010000033">
    <property type="protein sequence ID" value="MEC3862984.1"/>
    <property type="molecule type" value="Genomic_DNA"/>
</dbReference>
<dbReference type="Proteomes" id="UP001348149">
    <property type="component" value="Unassembled WGS sequence"/>
</dbReference>
<gene>
    <name evidence="4" type="ORF">VK792_16950</name>
</gene>
<keyword evidence="2" id="KW-0378">Hydrolase</keyword>
<dbReference type="PANTHER" id="PTHR11845:SF13">
    <property type="entry name" value="5'-DEOXYNUCLEOTIDASE HDDC2"/>
    <property type="match status" value="1"/>
</dbReference>
<dbReference type="Gene3D" id="1.10.3210.10">
    <property type="entry name" value="Hypothetical protein af1432"/>
    <property type="match status" value="1"/>
</dbReference>
<proteinExistence type="predicted"/>
<keyword evidence="5" id="KW-1185">Reference proteome</keyword>
<dbReference type="PANTHER" id="PTHR11845">
    <property type="entry name" value="5'-DEOXYNUCLEOTIDASE HDDC2"/>
    <property type="match status" value="1"/>
</dbReference>
<evidence type="ECO:0000313" key="5">
    <source>
        <dbReference type="Proteomes" id="UP001348149"/>
    </source>
</evidence>
<sequence>MTDRLTAQMAFLHEADKLKNVNRATLVRDSLRRENSAEHSWHLALYALVLSEHAPDGIDPHRVIKMALLHDLVEIDAGDTPVFGDFDATAQAASEQAAADRLFGLLPADQAADLRALWDEFEANQTLDARFAKSLDRFVAPNQNMLTGGGSWVEYNVTFDAFAERIGKKVDAGAPRLWSWLKPRAQAFFATLRP</sequence>
<dbReference type="InterPro" id="IPR006674">
    <property type="entry name" value="HD_domain"/>
</dbReference>
<reference evidence="4 5" key="1">
    <citation type="submission" date="2024-01" db="EMBL/GenBank/DDBJ databases">
        <title>Mesobacterium rodlantinim sp. nov., isolated from shallow sea hydrothermal systems off Kueishantao Island.</title>
        <authorList>
            <person name="Su Z."/>
            <person name="Tang K."/>
        </authorList>
    </citation>
    <scope>NUCLEOTIDE SEQUENCE [LARGE SCALE GENOMIC DNA]</scope>
    <source>
        <strain evidence="4 5">TK19101</strain>
    </source>
</reference>
<organism evidence="4 5">
    <name type="scientific">Mesobacterium hydrothermale</name>
    <dbReference type="NCBI Taxonomy" id="3111907"/>
    <lineage>
        <taxon>Bacteria</taxon>
        <taxon>Pseudomonadati</taxon>
        <taxon>Pseudomonadota</taxon>
        <taxon>Alphaproteobacteria</taxon>
        <taxon>Rhodobacterales</taxon>
        <taxon>Roseobacteraceae</taxon>
        <taxon>Mesobacterium</taxon>
    </lineage>
</organism>
<accession>A0ABU6HKM1</accession>
<name>A0ABU6HKM1_9RHOB</name>
<dbReference type="InterPro" id="IPR039356">
    <property type="entry name" value="YfbR/HDDC2"/>
</dbReference>
<protein>
    <submittedName>
        <fullName evidence="4">HD domain-containing protein</fullName>
    </submittedName>
</protein>
<keyword evidence="1" id="KW-0479">Metal-binding</keyword>
<feature type="domain" description="HD" evidence="3">
    <location>
        <begin position="15"/>
        <end position="178"/>
    </location>
</feature>
<evidence type="ECO:0000259" key="3">
    <source>
        <dbReference type="Pfam" id="PF13023"/>
    </source>
</evidence>
<evidence type="ECO:0000313" key="4">
    <source>
        <dbReference type="EMBL" id="MEC3862984.1"/>
    </source>
</evidence>
<evidence type="ECO:0000256" key="1">
    <source>
        <dbReference type="ARBA" id="ARBA00022723"/>
    </source>
</evidence>
<dbReference type="Pfam" id="PF13023">
    <property type="entry name" value="HD_3"/>
    <property type="match status" value="1"/>
</dbReference>
<dbReference type="SUPFAM" id="SSF109604">
    <property type="entry name" value="HD-domain/PDEase-like"/>
    <property type="match status" value="1"/>
</dbReference>
<dbReference type="RefSeq" id="WP_326299056.1">
    <property type="nucleotide sequence ID" value="NZ_JAYLLH010000033.1"/>
</dbReference>
<evidence type="ECO:0000256" key="2">
    <source>
        <dbReference type="ARBA" id="ARBA00022801"/>
    </source>
</evidence>